<proteinExistence type="inferred from homology"/>
<name>A0A1I6IHH4_9FLAO</name>
<comment type="similarity">
    <text evidence="1">Belongs to the universal stress protein A family.</text>
</comment>
<protein>
    <submittedName>
        <fullName evidence="3">Nucleotide-binding universal stress protein, UspA family</fullName>
    </submittedName>
</protein>
<feature type="domain" description="UspA" evidence="2">
    <location>
        <begin position="1"/>
        <end position="140"/>
    </location>
</feature>
<organism evidence="3 4">
    <name type="scientific">Maribacter stanieri</name>
    <dbReference type="NCBI Taxonomy" id="440514"/>
    <lineage>
        <taxon>Bacteria</taxon>
        <taxon>Pseudomonadati</taxon>
        <taxon>Bacteroidota</taxon>
        <taxon>Flavobacteriia</taxon>
        <taxon>Flavobacteriales</taxon>
        <taxon>Flavobacteriaceae</taxon>
        <taxon>Maribacter</taxon>
    </lineage>
</organism>
<evidence type="ECO:0000313" key="4">
    <source>
        <dbReference type="Proteomes" id="UP000199462"/>
    </source>
</evidence>
<sequence length="277" mass="31587">MKKILVPVDFSKHSEYALHIAAKIAKQVQAEIIVLHMMGISEAILAKDEAQEYEEAKYYMDLARKRFKPFLNQTYLKHIKVREIIQNYKDFKELNTVALEQHINLIVMGSHGTSGLGDVFVGSNTEKVVRSSEVPVLVVKTPNSDFKVENILFACDFKESSILAYKNVREFAASFSAKLNLIYINTPYYDFNSNTEIAERISKFFYKSNTIEQEVAIYNDYSVEHGLMNYSKKGNFDILAIPTRGRKPFTHFLLGSRSIGEDIANHANLPVLTLKSK</sequence>
<evidence type="ECO:0000256" key="1">
    <source>
        <dbReference type="ARBA" id="ARBA00008791"/>
    </source>
</evidence>
<dbReference type="EMBL" id="FOYX01000001">
    <property type="protein sequence ID" value="SFR66202.1"/>
    <property type="molecule type" value="Genomic_DNA"/>
</dbReference>
<dbReference type="AlphaFoldDB" id="A0A1I6IHH4"/>
<keyword evidence="4" id="KW-1185">Reference proteome</keyword>
<dbReference type="Proteomes" id="UP000199462">
    <property type="component" value="Unassembled WGS sequence"/>
</dbReference>
<feature type="domain" description="UspA" evidence="2">
    <location>
        <begin position="149"/>
        <end position="274"/>
    </location>
</feature>
<evidence type="ECO:0000313" key="3">
    <source>
        <dbReference type="EMBL" id="SFR66202.1"/>
    </source>
</evidence>
<evidence type="ECO:0000259" key="2">
    <source>
        <dbReference type="Pfam" id="PF00582"/>
    </source>
</evidence>
<dbReference type="InterPro" id="IPR006015">
    <property type="entry name" value="Universal_stress_UspA"/>
</dbReference>
<accession>A0A1I6IHH4</accession>
<dbReference type="PANTHER" id="PTHR46268">
    <property type="entry name" value="STRESS RESPONSE PROTEIN NHAX"/>
    <property type="match status" value="1"/>
</dbReference>
<dbReference type="STRING" id="440514.SAMN04488010_1749"/>
<reference evidence="4" key="1">
    <citation type="submission" date="2016-10" db="EMBL/GenBank/DDBJ databases">
        <authorList>
            <person name="Varghese N."/>
            <person name="Submissions S."/>
        </authorList>
    </citation>
    <scope>NUCLEOTIDE SEQUENCE [LARGE SCALE GENOMIC DNA]</scope>
    <source>
        <strain evidence="4">DSM 19891</strain>
    </source>
</reference>
<dbReference type="Pfam" id="PF00582">
    <property type="entry name" value="Usp"/>
    <property type="match status" value="2"/>
</dbReference>
<dbReference type="Gene3D" id="3.40.50.620">
    <property type="entry name" value="HUPs"/>
    <property type="match status" value="2"/>
</dbReference>
<dbReference type="CDD" id="cd00293">
    <property type="entry name" value="USP-like"/>
    <property type="match status" value="2"/>
</dbReference>
<dbReference type="InterPro" id="IPR014729">
    <property type="entry name" value="Rossmann-like_a/b/a_fold"/>
</dbReference>
<dbReference type="PANTHER" id="PTHR46268:SF6">
    <property type="entry name" value="UNIVERSAL STRESS PROTEIN UP12"/>
    <property type="match status" value="1"/>
</dbReference>
<dbReference type="RefSeq" id="WP_091902666.1">
    <property type="nucleotide sequence ID" value="NZ_CANMGB010000001.1"/>
</dbReference>
<gene>
    <name evidence="3" type="ORF">SAMN04488010_1749</name>
</gene>
<dbReference type="SUPFAM" id="SSF52402">
    <property type="entry name" value="Adenine nucleotide alpha hydrolases-like"/>
    <property type="match status" value="2"/>
</dbReference>
<dbReference type="PRINTS" id="PR01438">
    <property type="entry name" value="UNVRSLSTRESS"/>
</dbReference>
<dbReference type="InterPro" id="IPR006016">
    <property type="entry name" value="UspA"/>
</dbReference>